<feature type="chain" id="PRO_5046797377" description="Outer membrane protein beta-barrel domain-containing protein" evidence="1">
    <location>
        <begin position="20"/>
        <end position="216"/>
    </location>
</feature>
<dbReference type="EMBL" id="MUGV01000037">
    <property type="protein sequence ID" value="OXA76438.1"/>
    <property type="molecule type" value="Genomic_DNA"/>
</dbReference>
<evidence type="ECO:0000256" key="1">
    <source>
        <dbReference type="SAM" id="SignalP"/>
    </source>
</evidence>
<gene>
    <name evidence="2" type="ORF">B0A65_18850</name>
</gene>
<dbReference type="Proteomes" id="UP000198382">
    <property type="component" value="Unassembled WGS sequence"/>
</dbReference>
<protein>
    <recommendedName>
        <fullName evidence="4">Outer membrane protein beta-barrel domain-containing protein</fullName>
    </recommendedName>
</protein>
<keyword evidence="1" id="KW-0732">Signal</keyword>
<dbReference type="SUPFAM" id="SSF56925">
    <property type="entry name" value="OMPA-like"/>
    <property type="match status" value="1"/>
</dbReference>
<keyword evidence="3" id="KW-1185">Reference proteome</keyword>
<dbReference type="Gene3D" id="2.40.160.20">
    <property type="match status" value="1"/>
</dbReference>
<reference evidence="2 3" key="1">
    <citation type="submission" date="2016-11" db="EMBL/GenBank/DDBJ databases">
        <title>Whole genomes of Flavobacteriaceae.</title>
        <authorList>
            <person name="Stine C."/>
            <person name="Li C."/>
            <person name="Tadesse D."/>
        </authorList>
    </citation>
    <scope>NUCLEOTIDE SEQUENCE [LARGE SCALE GENOMIC DNA]</scope>
    <source>
        <strain evidence="2 3">DSM 15937</strain>
    </source>
</reference>
<comment type="caution">
    <text evidence="2">The sequence shown here is derived from an EMBL/GenBank/DDBJ whole genome shotgun (WGS) entry which is preliminary data.</text>
</comment>
<evidence type="ECO:0000313" key="3">
    <source>
        <dbReference type="Proteomes" id="UP000198382"/>
    </source>
</evidence>
<feature type="signal peptide" evidence="1">
    <location>
        <begin position="1"/>
        <end position="19"/>
    </location>
</feature>
<dbReference type="RefSeq" id="WP_074663513.1">
    <property type="nucleotide sequence ID" value="NZ_MUGV01000037.1"/>
</dbReference>
<evidence type="ECO:0008006" key="4">
    <source>
        <dbReference type="Google" id="ProtNLM"/>
    </source>
</evidence>
<organism evidence="2 3">
    <name type="scientific">Flavobacterium frigidimaris</name>
    <dbReference type="NCBI Taxonomy" id="262320"/>
    <lineage>
        <taxon>Bacteria</taxon>
        <taxon>Pseudomonadati</taxon>
        <taxon>Bacteroidota</taxon>
        <taxon>Flavobacteriia</taxon>
        <taxon>Flavobacteriales</taxon>
        <taxon>Flavobacteriaceae</taxon>
        <taxon>Flavobacterium</taxon>
    </lineage>
</organism>
<evidence type="ECO:0000313" key="2">
    <source>
        <dbReference type="EMBL" id="OXA76438.1"/>
    </source>
</evidence>
<proteinExistence type="predicted"/>
<sequence>MKKYHLLFAVFFFSLAMSAQSSGSFLLNLYGGYTFSDKVEFDSSYAKVEDGFEYGAGLEYFFIDNQSIELKYNRLDTHMPLYTYLPIPAAGIPANGQVNAGNDKGAINYVLADYTYYFGSSASKAMPYLGAGAGIAILETPQSGSGTYFAWEIKAGVKVKTNSPLSLNFNAYLQSMSAAVGYDYYWDYYWGPVAVSDYASTFQFGLGVALSYDFSK</sequence>
<accession>A0ABX4BKR7</accession>
<dbReference type="InterPro" id="IPR011250">
    <property type="entry name" value="OMP/PagP_B-barrel"/>
</dbReference>
<name>A0ABX4BKR7_FLAFR</name>